<keyword evidence="2" id="KW-1185">Reference proteome</keyword>
<reference evidence="1 2" key="1">
    <citation type="submission" date="2023-12" db="EMBL/GenBank/DDBJ databases">
        <title>Genome sequencing and assembly of bacterial species from a model synthetic community.</title>
        <authorList>
            <person name="Hogle S.L."/>
        </authorList>
    </citation>
    <scope>NUCLEOTIDE SEQUENCE [LARGE SCALE GENOMIC DNA]</scope>
    <source>
        <strain evidence="1 2">HAMBI_3031</strain>
    </source>
</reference>
<sequence length="384" mass="43057">MEQNNTYPHVNWTDGMKLNKDAFIAQDHAHTFDLYSLISSTLSPIRYGILPAEGSFNVQISTDNQNTLRVSVLSCKAITIGGAYIHINATEPNSNTDANPSISLPLPSSVSEVYWVVLTLHAFERIPFGLINPQENPPRFPYVKPGYSVQLVANHQLNQFSQNAYSLFIGKLVPAGGYLQVDAEYMPPCLSINASQDLLGLHSELDSFLANLEQACAQIVQKIYKKSQQNELAELAQFVCDRLMLYLSKALTDFRWLYIYDSPAKMISEIVGLARALKNTIDLRTGSGKEELMNYLSEWSELNQGELETLLNNMAVLRYNHNDINENVNSIIQFAKVIGKLFNTLSNLEFIGKKKESGIFVKEGYINDSGENSNAPKPKRRFFG</sequence>
<name>A0ABZ0WA61_9BACT</name>
<dbReference type="Pfam" id="PF05936">
    <property type="entry name" value="T6SS_VasE"/>
    <property type="match status" value="1"/>
</dbReference>
<organism evidence="1 2">
    <name type="scientific">Niabella yanshanensis</name>
    <dbReference type="NCBI Taxonomy" id="577386"/>
    <lineage>
        <taxon>Bacteria</taxon>
        <taxon>Pseudomonadati</taxon>
        <taxon>Bacteroidota</taxon>
        <taxon>Chitinophagia</taxon>
        <taxon>Chitinophagales</taxon>
        <taxon>Chitinophagaceae</taxon>
        <taxon>Niabella</taxon>
    </lineage>
</organism>
<proteinExistence type="predicted"/>
<dbReference type="Proteomes" id="UP001325680">
    <property type="component" value="Chromosome"/>
</dbReference>
<gene>
    <name evidence="1" type="ORF">U0035_07750</name>
</gene>
<protein>
    <submittedName>
        <fullName evidence="1">Type VI secretion system baseplate subunit TssK</fullName>
    </submittedName>
</protein>
<dbReference type="InterPro" id="IPR010263">
    <property type="entry name" value="T6SS_TssK"/>
</dbReference>
<evidence type="ECO:0000313" key="1">
    <source>
        <dbReference type="EMBL" id="WQD40036.1"/>
    </source>
</evidence>
<accession>A0ABZ0WA61</accession>
<dbReference type="EMBL" id="CP139960">
    <property type="protein sequence ID" value="WQD40036.1"/>
    <property type="molecule type" value="Genomic_DNA"/>
</dbReference>
<dbReference type="RefSeq" id="WP_114789427.1">
    <property type="nucleotide sequence ID" value="NZ_CP139960.1"/>
</dbReference>
<evidence type="ECO:0000313" key="2">
    <source>
        <dbReference type="Proteomes" id="UP001325680"/>
    </source>
</evidence>